<reference evidence="1 2" key="1">
    <citation type="submission" date="2018-08" db="EMBL/GenBank/DDBJ databases">
        <title>A genome reference for cultivated species of the human gut microbiota.</title>
        <authorList>
            <person name="Zou Y."/>
            <person name="Xue W."/>
            <person name="Luo G."/>
        </authorList>
    </citation>
    <scope>NUCLEOTIDE SEQUENCE [LARGE SCALE GENOMIC DNA]</scope>
    <source>
        <strain evidence="1 2">OM05-15BH</strain>
    </source>
</reference>
<comment type="caution">
    <text evidence="1">The sequence shown here is derived from an EMBL/GenBank/DDBJ whole genome shotgun (WGS) entry which is preliminary data.</text>
</comment>
<dbReference type="RefSeq" id="WP_117725726.1">
    <property type="nucleotide sequence ID" value="NZ_CAUGNI010000009.1"/>
</dbReference>
<accession>A0A3E5AY39</accession>
<sequence>MYNLKNKTIMKALVLSVVFALTSVVNVMSNNNLKEFAYNSEMSAERIESQTVFKVENEKYLHNHLKYNYTYDTEGRISQKEVLKWNGKAQVFEKNHCLTMTYVDGEVTVKYALWNATDNAYTRVKSKAVYQTNGEEVNYQSYNWNEKENSWNLAVKCSSNGNDRTLLAERK</sequence>
<dbReference type="EMBL" id="QSUL01000029">
    <property type="protein sequence ID" value="RGN30223.1"/>
    <property type="molecule type" value="Genomic_DNA"/>
</dbReference>
<dbReference type="Pfam" id="PF12930">
    <property type="entry name" value="DUF3836"/>
    <property type="match status" value="1"/>
</dbReference>
<dbReference type="Proteomes" id="UP000260983">
    <property type="component" value="Unassembled WGS sequence"/>
</dbReference>
<dbReference type="AlphaFoldDB" id="A0A3E5AY39"/>
<protein>
    <submittedName>
        <fullName evidence="1">DUF3836 domain-containing protein</fullName>
    </submittedName>
</protein>
<name>A0A3E5AY39_9BACE</name>
<evidence type="ECO:0000313" key="2">
    <source>
        <dbReference type="Proteomes" id="UP000260983"/>
    </source>
</evidence>
<proteinExistence type="predicted"/>
<dbReference type="InterPro" id="IPR024339">
    <property type="entry name" value="DUF3836"/>
</dbReference>
<evidence type="ECO:0000313" key="1">
    <source>
        <dbReference type="EMBL" id="RGN30223.1"/>
    </source>
</evidence>
<gene>
    <name evidence="1" type="ORF">DXB65_23295</name>
</gene>
<dbReference type="Gene3D" id="2.40.128.720">
    <property type="match status" value="1"/>
</dbReference>
<organism evidence="1 2">
    <name type="scientific">Bacteroides oleiciplenus</name>
    <dbReference type="NCBI Taxonomy" id="626931"/>
    <lineage>
        <taxon>Bacteria</taxon>
        <taxon>Pseudomonadati</taxon>
        <taxon>Bacteroidota</taxon>
        <taxon>Bacteroidia</taxon>
        <taxon>Bacteroidales</taxon>
        <taxon>Bacteroidaceae</taxon>
        <taxon>Bacteroides</taxon>
    </lineage>
</organism>